<dbReference type="InterPro" id="IPR036047">
    <property type="entry name" value="F-box-like_dom_sf"/>
</dbReference>
<feature type="domain" description="F-box" evidence="2">
    <location>
        <begin position="26"/>
        <end position="79"/>
    </location>
</feature>
<gene>
    <name evidence="3" type="ORF">C8F04DRAFT_1259932</name>
</gene>
<feature type="signal peptide" evidence="1">
    <location>
        <begin position="1"/>
        <end position="23"/>
    </location>
</feature>
<organism evidence="3 4">
    <name type="scientific">Mycena alexandri</name>
    <dbReference type="NCBI Taxonomy" id="1745969"/>
    <lineage>
        <taxon>Eukaryota</taxon>
        <taxon>Fungi</taxon>
        <taxon>Dikarya</taxon>
        <taxon>Basidiomycota</taxon>
        <taxon>Agaricomycotina</taxon>
        <taxon>Agaricomycetes</taxon>
        <taxon>Agaricomycetidae</taxon>
        <taxon>Agaricales</taxon>
        <taxon>Marasmiineae</taxon>
        <taxon>Mycenaceae</taxon>
        <taxon>Mycena</taxon>
    </lineage>
</organism>
<sequence>MASIARATRIAELICAFAAVVFAGLDDVPNEIWSLIFSFVWMVESPGSRKFAHARGRMARVCRKWCQIAYAVPGIWRALSVDRFTTRDAVQAFVLHSAAQRVCLGFSHPESSLNPRAPAGLNSLLIAATTLGDVAYRWDALEVKTVNTSTLESMLSLLRTLKSPGIRRLCLTREGPQIALSGENMYHELPSILGGVFSSLQTAELNGVPLSWATLSTAFCMRRLSISNLPPSSWPTCADYMCMLLASPVLQELELVNVGCSTSPSTRGVLTSVPSLTSIRLYFAQQNVRQSESLCSFLSTLLFPALDVLDITFSLAVLTLCLSGLHFRPRELILAVALGANVDVPLLLSSFSSVVTVDLRRCPPSFIRALGNPRTGTSSGGCNTRFEGV</sequence>
<dbReference type="SUPFAM" id="SSF81383">
    <property type="entry name" value="F-box domain"/>
    <property type="match status" value="1"/>
</dbReference>
<dbReference type="Gene3D" id="3.80.10.10">
    <property type="entry name" value="Ribonuclease Inhibitor"/>
    <property type="match status" value="1"/>
</dbReference>
<dbReference type="EMBL" id="JARJCM010000057">
    <property type="protein sequence ID" value="KAJ7034427.1"/>
    <property type="molecule type" value="Genomic_DNA"/>
</dbReference>
<dbReference type="Proteomes" id="UP001218188">
    <property type="component" value="Unassembled WGS sequence"/>
</dbReference>
<dbReference type="Pfam" id="PF12937">
    <property type="entry name" value="F-box-like"/>
    <property type="match status" value="1"/>
</dbReference>
<evidence type="ECO:0000256" key="1">
    <source>
        <dbReference type="SAM" id="SignalP"/>
    </source>
</evidence>
<name>A0AAD6SVZ4_9AGAR</name>
<evidence type="ECO:0000313" key="4">
    <source>
        <dbReference type="Proteomes" id="UP001218188"/>
    </source>
</evidence>
<keyword evidence="1" id="KW-0732">Signal</keyword>
<feature type="chain" id="PRO_5042217096" description="F-box domain-containing protein" evidence="1">
    <location>
        <begin position="24"/>
        <end position="389"/>
    </location>
</feature>
<proteinExistence type="predicted"/>
<keyword evidence="4" id="KW-1185">Reference proteome</keyword>
<protein>
    <recommendedName>
        <fullName evidence="2">F-box domain-containing protein</fullName>
    </recommendedName>
</protein>
<dbReference type="InterPro" id="IPR001810">
    <property type="entry name" value="F-box_dom"/>
</dbReference>
<reference evidence="3" key="1">
    <citation type="submission" date="2023-03" db="EMBL/GenBank/DDBJ databases">
        <title>Massive genome expansion in bonnet fungi (Mycena s.s.) driven by repeated elements and novel gene families across ecological guilds.</title>
        <authorList>
            <consortium name="Lawrence Berkeley National Laboratory"/>
            <person name="Harder C.B."/>
            <person name="Miyauchi S."/>
            <person name="Viragh M."/>
            <person name="Kuo A."/>
            <person name="Thoen E."/>
            <person name="Andreopoulos B."/>
            <person name="Lu D."/>
            <person name="Skrede I."/>
            <person name="Drula E."/>
            <person name="Henrissat B."/>
            <person name="Morin E."/>
            <person name="Kohler A."/>
            <person name="Barry K."/>
            <person name="LaButti K."/>
            <person name="Morin E."/>
            <person name="Salamov A."/>
            <person name="Lipzen A."/>
            <person name="Mereny Z."/>
            <person name="Hegedus B."/>
            <person name="Baldrian P."/>
            <person name="Stursova M."/>
            <person name="Weitz H."/>
            <person name="Taylor A."/>
            <person name="Grigoriev I.V."/>
            <person name="Nagy L.G."/>
            <person name="Martin F."/>
            <person name="Kauserud H."/>
        </authorList>
    </citation>
    <scope>NUCLEOTIDE SEQUENCE</scope>
    <source>
        <strain evidence="3">CBHHK200</strain>
    </source>
</reference>
<accession>A0AAD6SVZ4</accession>
<evidence type="ECO:0000259" key="2">
    <source>
        <dbReference type="Pfam" id="PF12937"/>
    </source>
</evidence>
<comment type="caution">
    <text evidence="3">The sequence shown here is derived from an EMBL/GenBank/DDBJ whole genome shotgun (WGS) entry which is preliminary data.</text>
</comment>
<dbReference type="AlphaFoldDB" id="A0AAD6SVZ4"/>
<dbReference type="InterPro" id="IPR032675">
    <property type="entry name" value="LRR_dom_sf"/>
</dbReference>
<evidence type="ECO:0000313" key="3">
    <source>
        <dbReference type="EMBL" id="KAJ7034427.1"/>
    </source>
</evidence>